<dbReference type="Proteomes" id="UP000028194">
    <property type="component" value="Chromosome"/>
</dbReference>
<reference evidence="1 2" key="1">
    <citation type="journal article" date="2014" name="PLoS ONE">
        <title>Genome Sequence of Candidatus Nitrososphaera evergladensis from Group I.1b Enriched from Everglades Soil Reveals Novel Genomic Features of the Ammonia-Oxidizing Archaea.</title>
        <authorList>
            <person name="Zhalnina K.V."/>
            <person name="Dias R."/>
            <person name="Leonard M.T."/>
            <person name="Dorr de Quadros P."/>
            <person name="Camargo F.A."/>
            <person name="Drew J.C."/>
            <person name="Farmerie W.G."/>
            <person name="Daroub S.H."/>
            <person name="Triplett E.W."/>
        </authorList>
    </citation>
    <scope>NUCLEOTIDE SEQUENCE [LARGE SCALE GENOMIC DNA]</scope>
    <source>
        <strain evidence="1 2">SR1</strain>
    </source>
</reference>
<accession>A0A075MUA9</accession>
<evidence type="ECO:0000313" key="1">
    <source>
        <dbReference type="EMBL" id="AIF82924.1"/>
    </source>
</evidence>
<dbReference type="KEGG" id="nev:NTE_00848"/>
<organism evidence="1 2">
    <name type="scientific">Candidatus Nitrososphaera evergladensis SR1</name>
    <dbReference type="NCBI Taxonomy" id="1459636"/>
    <lineage>
        <taxon>Archaea</taxon>
        <taxon>Nitrososphaerota</taxon>
        <taxon>Nitrososphaeria</taxon>
        <taxon>Nitrososphaerales</taxon>
        <taxon>Nitrososphaeraceae</taxon>
        <taxon>Nitrososphaera</taxon>
    </lineage>
</organism>
<gene>
    <name evidence="1" type="ORF">NTE_00848</name>
</gene>
<dbReference type="EMBL" id="CP007174">
    <property type="protein sequence ID" value="AIF82924.1"/>
    <property type="molecule type" value="Genomic_DNA"/>
</dbReference>
<evidence type="ECO:0000313" key="2">
    <source>
        <dbReference type="Proteomes" id="UP000028194"/>
    </source>
</evidence>
<protein>
    <submittedName>
        <fullName evidence="1">Uncharacterized protein</fullName>
    </submittedName>
</protein>
<dbReference type="eggNOG" id="arCOG03910">
    <property type="taxonomic scope" value="Archaea"/>
</dbReference>
<proteinExistence type="predicted"/>
<dbReference type="HOGENOM" id="CLU_1178160_0_0_2"/>
<name>A0A075MUA9_9ARCH</name>
<keyword evidence="2" id="KW-1185">Reference proteome</keyword>
<dbReference type="AlphaFoldDB" id="A0A075MUA9"/>
<sequence>MESASKAQRAVAEHVVAREVPPNRRQEILEYLKLFGYKPERTVIQVHITGFFGKKGGGAAAPREAAKREAAAKRYGGTTFVVVGRTHDPAIMEQVTKPRKSAKDASPGYVGYLWQNRDPQLRPPHEAIPLDFTPVHVPYPKDWKDVFATKGFLLAMHVPSSFAKEKSSLTRALYRLGKNADAREPWTFLKELKNFGYKPEQE</sequence>